<dbReference type="EMBL" id="CP045809">
    <property type="protein sequence ID" value="QHN36497.1"/>
    <property type="molecule type" value="Genomic_DNA"/>
</dbReference>
<keyword evidence="3" id="KW-1185">Reference proteome</keyword>
<feature type="transmembrane region" description="Helical" evidence="1">
    <location>
        <begin position="64"/>
        <end position="85"/>
    </location>
</feature>
<evidence type="ECO:0000313" key="2">
    <source>
        <dbReference type="EMBL" id="QHN36497.1"/>
    </source>
</evidence>
<proteinExistence type="predicted"/>
<dbReference type="RefSeq" id="WP_213244751.1">
    <property type="nucleotide sequence ID" value="NZ_CP045806.1"/>
</dbReference>
<evidence type="ECO:0008006" key="4">
    <source>
        <dbReference type="Google" id="ProtNLM"/>
    </source>
</evidence>
<dbReference type="Proteomes" id="UP001059836">
    <property type="component" value="Chromosome"/>
</dbReference>
<keyword evidence="1" id="KW-0472">Membrane</keyword>
<sequence length="137" mass="14991">MREPDVVIRHFTDRSTGEYMPTHVVVRRPPTGSPARTTEYCRFCGKGFEASTLSAGTFRTRRSVLLAVEMILWIGIAVLCVLVLTSDLKTSTVGLSNLALILVLGVVHNVRKSSGFKLQTGDDYVHELAVGKKATEA</sequence>
<keyword evidence="1" id="KW-1133">Transmembrane helix</keyword>
<accession>A0ABX6ILB4</accession>
<organism evidence="2 3">
    <name type="scientific">Gordonia pseudamarae</name>
    <dbReference type="NCBI Taxonomy" id="2831662"/>
    <lineage>
        <taxon>Bacteria</taxon>
        <taxon>Bacillati</taxon>
        <taxon>Actinomycetota</taxon>
        <taxon>Actinomycetes</taxon>
        <taxon>Mycobacteriales</taxon>
        <taxon>Gordoniaceae</taxon>
        <taxon>Gordonia</taxon>
    </lineage>
</organism>
<protein>
    <recommendedName>
        <fullName evidence="4">DUF983 domain-containing protein</fullName>
    </recommendedName>
</protein>
<evidence type="ECO:0000313" key="3">
    <source>
        <dbReference type="Proteomes" id="UP001059836"/>
    </source>
</evidence>
<reference evidence="2" key="1">
    <citation type="journal article" date="2021" name="Nat. Microbiol.">
        <title>Cocultivation of an ultrasmall environmental parasitic bacterium with lytic ability against bacteria associated with wastewater foams.</title>
        <authorList>
            <person name="Batinovic S."/>
            <person name="Rose J.J.A."/>
            <person name="Ratcliffe J."/>
            <person name="Seviour R.J."/>
            <person name="Petrovski S."/>
        </authorList>
    </citation>
    <scope>NUCLEOTIDE SEQUENCE</scope>
    <source>
        <strain evidence="2">CON9</strain>
    </source>
</reference>
<evidence type="ECO:0000256" key="1">
    <source>
        <dbReference type="SAM" id="Phobius"/>
    </source>
</evidence>
<name>A0ABX6ILB4_9ACTN</name>
<feature type="transmembrane region" description="Helical" evidence="1">
    <location>
        <begin position="91"/>
        <end position="110"/>
    </location>
</feature>
<gene>
    <name evidence="2" type="ORF">GII31_17985</name>
</gene>
<keyword evidence="1" id="KW-0812">Transmembrane</keyword>